<organism evidence="1">
    <name type="scientific">marine sediment metagenome</name>
    <dbReference type="NCBI Taxonomy" id="412755"/>
    <lineage>
        <taxon>unclassified sequences</taxon>
        <taxon>metagenomes</taxon>
        <taxon>ecological metagenomes</taxon>
    </lineage>
</organism>
<protein>
    <submittedName>
        <fullName evidence="1">Uncharacterized protein</fullName>
    </submittedName>
</protein>
<accession>X1QU66</accession>
<dbReference type="AlphaFoldDB" id="X1QU66"/>
<proteinExistence type="predicted"/>
<sequence>MDNKEKIAELQEQIKKLQEEDMNDNFKKQFKPLIKEVLEEIKTEKK</sequence>
<evidence type="ECO:0000313" key="1">
    <source>
        <dbReference type="EMBL" id="GAI58346.1"/>
    </source>
</evidence>
<comment type="caution">
    <text evidence="1">The sequence shown here is derived from an EMBL/GenBank/DDBJ whole genome shotgun (WGS) entry which is preliminary data.</text>
</comment>
<gene>
    <name evidence="1" type="ORF">S06H3_59040</name>
</gene>
<name>X1QU66_9ZZZZ</name>
<reference evidence="1" key="1">
    <citation type="journal article" date="2014" name="Front. Microbiol.">
        <title>High frequency of phylogenetically diverse reductive dehalogenase-homologous genes in deep subseafloor sedimentary metagenomes.</title>
        <authorList>
            <person name="Kawai M."/>
            <person name="Futagami T."/>
            <person name="Toyoda A."/>
            <person name="Takaki Y."/>
            <person name="Nishi S."/>
            <person name="Hori S."/>
            <person name="Arai W."/>
            <person name="Tsubouchi T."/>
            <person name="Morono Y."/>
            <person name="Uchiyama I."/>
            <person name="Ito T."/>
            <person name="Fujiyama A."/>
            <person name="Inagaki F."/>
            <person name="Takami H."/>
        </authorList>
    </citation>
    <scope>NUCLEOTIDE SEQUENCE</scope>
    <source>
        <strain evidence="1">Expedition CK06-06</strain>
    </source>
</reference>
<dbReference type="EMBL" id="BARV01038298">
    <property type="protein sequence ID" value="GAI58346.1"/>
    <property type="molecule type" value="Genomic_DNA"/>
</dbReference>